<dbReference type="SUPFAM" id="SSF49785">
    <property type="entry name" value="Galactose-binding domain-like"/>
    <property type="match status" value="1"/>
</dbReference>
<keyword evidence="3" id="KW-0326">Glycosidase</keyword>
<feature type="signal peptide" evidence="4">
    <location>
        <begin position="1"/>
        <end position="29"/>
    </location>
</feature>
<dbReference type="Pfam" id="PF02836">
    <property type="entry name" value="Glyco_hydro_2_C"/>
    <property type="match status" value="1"/>
</dbReference>
<keyword evidence="2" id="KW-0378">Hydrolase</keyword>
<protein>
    <recommendedName>
        <fullName evidence="12">Beta-galactosidase</fullName>
    </recommendedName>
</protein>
<dbReference type="OrthoDB" id="408532at2759"/>
<dbReference type="Pfam" id="PF02837">
    <property type="entry name" value="Glyco_hydro_2_N"/>
    <property type="match status" value="1"/>
</dbReference>
<evidence type="ECO:0000256" key="1">
    <source>
        <dbReference type="ARBA" id="ARBA00007401"/>
    </source>
</evidence>
<dbReference type="PRINTS" id="PR00132">
    <property type="entry name" value="GLHYDRLASE2"/>
</dbReference>
<dbReference type="InterPro" id="IPR013783">
    <property type="entry name" value="Ig-like_fold"/>
</dbReference>
<evidence type="ECO:0000259" key="5">
    <source>
        <dbReference type="Pfam" id="PF00703"/>
    </source>
</evidence>
<dbReference type="InterPro" id="IPR048229">
    <property type="entry name" value="GalB-like"/>
</dbReference>
<keyword evidence="4" id="KW-0732">Signal</keyword>
<dbReference type="InterPro" id="IPR051913">
    <property type="entry name" value="GH2_Domain-Containing"/>
</dbReference>
<dbReference type="RefSeq" id="XP_030998039.1">
    <property type="nucleotide sequence ID" value="XM_031138335.1"/>
</dbReference>
<dbReference type="AlphaFoldDB" id="A0A507BI28"/>
<accession>A0A507BI28</accession>
<dbReference type="Proteomes" id="UP000319257">
    <property type="component" value="Unassembled WGS sequence"/>
</dbReference>
<feature type="domain" description="Glycosyl hydrolases family 2 sugar binding" evidence="7">
    <location>
        <begin position="115"/>
        <end position="239"/>
    </location>
</feature>
<reference evidence="10 11" key="1">
    <citation type="submission" date="2019-06" db="EMBL/GenBank/DDBJ databases">
        <title>Draft genome sequence of the filamentous fungus Phialemoniopsis curvata isolated from diesel fuel.</title>
        <authorList>
            <person name="Varaljay V.A."/>
            <person name="Lyon W.J."/>
            <person name="Crouch A.L."/>
            <person name="Drake C.E."/>
            <person name="Hollomon J.M."/>
            <person name="Nadeau L.J."/>
            <person name="Nunn H.S."/>
            <person name="Stevenson B.S."/>
            <person name="Bojanowski C.L."/>
            <person name="Crookes-Goodson W.J."/>
        </authorList>
    </citation>
    <scope>NUCLEOTIDE SEQUENCE [LARGE SCALE GENOMIC DNA]</scope>
    <source>
        <strain evidence="10 11">D216</strain>
    </source>
</reference>
<dbReference type="InterPro" id="IPR040605">
    <property type="entry name" value="Glyco_hydro2_dom5"/>
</dbReference>
<dbReference type="GO" id="GO:0005975">
    <property type="term" value="P:carbohydrate metabolic process"/>
    <property type="evidence" value="ECO:0007669"/>
    <property type="project" value="InterPro"/>
</dbReference>
<gene>
    <name evidence="10" type="ORF">E0L32_003977</name>
</gene>
<proteinExistence type="inferred from homology"/>
<dbReference type="Pfam" id="PF00703">
    <property type="entry name" value="Glyco_hydro_2"/>
    <property type="match status" value="1"/>
</dbReference>
<dbReference type="STRING" id="1093900.A0A507BI28"/>
<sequence>MALHQRHDSWCLFQLSMLGLLFLLSSSLASAVAIANARQDDPAASARERSSLNAGWRFRRTVENPDGLSYAKMKPWIMPSANGFIKDAARQQKRPTGQPANVTFAQSSFDDSAWDAVDLPHDWAIKGPFYTGNNPTVGPGMGRLPSQGVGWYRRKFSIADAESDKSIYLDVDGAMSYSMVWLNGQFVGGWPYGYASWRVDLTPYIVKGDNVVAIRLDNALDNSRWYPGAGIYRNVWLTKVHTTHVGQTGTYITSRQVSATSATVDLVVQVENAAPSGTAEVQVSTDVHLYDASTGKTGDQVAEFPKGVVTVGASQVKSSNATVVLQNPQLWGPPPSQKPNLYVAVTRLSLGDEVIDQYETRFGIRSIEYKNDGLRVNGEKIYLHGLCQHHDLGSLGSAFNIHAAERQLEMLQNMGANAVRTSHNPPAPELLDLADKLGILILDEIFDTWNSHKTRNDFQTIFSDWREPDLRAFVRRDRNHPSIFAWSFGNEVSEQGSAQGANTARELKGIIHEEDPTRQTTVAMNSAGPDAALYSVIDLIGLNYQGEGSRPNNAKFPTFRSRFPDRMLYSTESASAISSRGQYMFPVDASNNAKVQGNRGGNPATSQVSAYDIYAVDWGASPDGVFEAQDRYPYVAGEFVWTGWDYIGEPTPYNTRSSYFGIIDLAGFPKDRFYLYQSRWRPDLQMAHILPHWNWPDRVGKVTPVHVFSAGSEAELFLNGKSLGRQKKKDYTYRFRWDNVSYEAGELRVVTYKDGKEWANATMRTTGNAAGVKLSTYKDRTTIKADGTDLSFITATVVDDKGEFVATATDNLTFSVEGPGEIVSTDNGDATDYVAFPSKERKAFAGLALGIVKAKAGAAEPITVRVEGKGLKAGEITIKPE</sequence>
<dbReference type="Gene3D" id="2.60.40.10">
    <property type="entry name" value="Immunoglobulins"/>
    <property type="match status" value="3"/>
</dbReference>
<dbReference type="InParanoid" id="A0A507BI28"/>
<dbReference type="Gene3D" id="3.20.20.80">
    <property type="entry name" value="Glycosidases"/>
    <property type="match status" value="1"/>
</dbReference>
<dbReference type="Pfam" id="PF18565">
    <property type="entry name" value="Glyco_hydro2_C5"/>
    <property type="match status" value="1"/>
</dbReference>
<dbReference type="InterPro" id="IPR008964">
    <property type="entry name" value="Invasin/intimin_cell_adhesion"/>
</dbReference>
<name>A0A507BI28_9PEZI</name>
<feature type="domain" description="DUF4982" evidence="8">
    <location>
        <begin position="700"/>
        <end position="759"/>
    </location>
</feature>
<dbReference type="SUPFAM" id="SSF49303">
    <property type="entry name" value="beta-Galactosidase/glucuronidase domain"/>
    <property type="match status" value="1"/>
</dbReference>
<comment type="caution">
    <text evidence="10">The sequence shown here is derived from an EMBL/GenBank/DDBJ whole genome shotgun (WGS) entry which is preliminary data.</text>
</comment>
<dbReference type="EMBL" id="SKBQ01000018">
    <property type="protein sequence ID" value="TPX16328.1"/>
    <property type="molecule type" value="Genomic_DNA"/>
</dbReference>
<keyword evidence="11" id="KW-1185">Reference proteome</keyword>
<dbReference type="SUPFAM" id="SSF49373">
    <property type="entry name" value="Invasin/intimin cell-adhesion fragments"/>
    <property type="match status" value="1"/>
</dbReference>
<evidence type="ECO:0008006" key="12">
    <source>
        <dbReference type="Google" id="ProtNLM"/>
    </source>
</evidence>
<dbReference type="InterPro" id="IPR008979">
    <property type="entry name" value="Galactose-bd-like_sf"/>
</dbReference>
<feature type="chain" id="PRO_5021260119" description="Beta-galactosidase" evidence="4">
    <location>
        <begin position="30"/>
        <end position="881"/>
    </location>
</feature>
<dbReference type="GeneID" id="41971424"/>
<dbReference type="Gene3D" id="2.60.120.260">
    <property type="entry name" value="Galactose-binding domain-like"/>
    <property type="match status" value="1"/>
</dbReference>
<evidence type="ECO:0000259" key="9">
    <source>
        <dbReference type="Pfam" id="PF18565"/>
    </source>
</evidence>
<dbReference type="GO" id="GO:0004553">
    <property type="term" value="F:hydrolase activity, hydrolyzing O-glycosyl compounds"/>
    <property type="evidence" value="ECO:0007669"/>
    <property type="project" value="InterPro"/>
</dbReference>
<dbReference type="PANTHER" id="PTHR42732">
    <property type="entry name" value="BETA-GALACTOSIDASE"/>
    <property type="match status" value="1"/>
</dbReference>
<dbReference type="InterPro" id="IPR006102">
    <property type="entry name" value="Ig-like_GH2"/>
</dbReference>
<dbReference type="InterPro" id="IPR006104">
    <property type="entry name" value="Glyco_hydro_2_N"/>
</dbReference>
<feature type="domain" description="Glycoside hydrolase family 2" evidence="9">
    <location>
        <begin position="778"/>
        <end position="877"/>
    </location>
</feature>
<evidence type="ECO:0000259" key="7">
    <source>
        <dbReference type="Pfam" id="PF02837"/>
    </source>
</evidence>
<feature type="domain" description="Glycoside hydrolase family 2 immunoglobulin-like beta-sandwich" evidence="5">
    <location>
        <begin position="251"/>
        <end position="365"/>
    </location>
</feature>
<dbReference type="InterPro" id="IPR006103">
    <property type="entry name" value="Glyco_hydro_2_cat"/>
</dbReference>
<evidence type="ECO:0000256" key="4">
    <source>
        <dbReference type="SAM" id="SignalP"/>
    </source>
</evidence>
<dbReference type="InterPro" id="IPR036156">
    <property type="entry name" value="Beta-gal/glucu_dom_sf"/>
</dbReference>
<organism evidence="10 11">
    <name type="scientific">Thyridium curvatum</name>
    <dbReference type="NCBI Taxonomy" id="1093900"/>
    <lineage>
        <taxon>Eukaryota</taxon>
        <taxon>Fungi</taxon>
        <taxon>Dikarya</taxon>
        <taxon>Ascomycota</taxon>
        <taxon>Pezizomycotina</taxon>
        <taxon>Sordariomycetes</taxon>
        <taxon>Sordariomycetidae</taxon>
        <taxon>Thyridiales</taxon>
        <taxon>Thyridiaceae</taxon>
        <taxon>Thyridium</taxon>
    </lineage>
</organism>
<dbReference type="InterPro" id="IPR017853">
    <property type="entry name" value="GH"/>
</dbReference>
<comment type="similarity">
    <text evidence="1">Belongs to the glycosyl hydrolase 2 family.</text>
</comment>
<evidence type="ECO:0000259" key="8">
    <source>
        <dbReference type="Pfam" id="PF16355"/>
    </source>
</evidence>
<evidence type="ECO:0000256" key="2">
    <source>
        <dbReference type="ARBA" id="ARBA00022801"/>
    </source>
</evidence>
<dbReference type="InterPro" id="IPR032311">
    <property type="entry name" value="DUF4982"/>
</dbReference>
<evidence type="ECO:0000313" key="10">
    <source>
        <dbReference type="EMBL" id="TPX16328.1"/>
    </source>
</evidence>
<evidence type="ECO:0000259" key="6">
    <source>
        <dbReference type="Pfam" id="PF02836"/>
    </source>
</evidence>
<dbReference type="InterPro" id="IPR006101">
    <property type="entry name" value="Glyco_hydro_2"/>
</dbReference>
<evidence type="ECO:0000313" key="11">
    <source>
        <dbReference type="Proteomes" id="UP000319257"/>
    </source>
</evidence>
<dbReference type="SUPFAM" id="SSF51445">
    <property type="entry name" value="(Trans)glycosidases"/>
    <property type="match status" value="1"/>
</dbReference>
<evidence type="ECO:0000256" key="3">
    <source>
        <dbReference type="ARBA" id="ARBA00023295"/>
    </source>
</evidence>
<dbReference type="NCBIfam" id="NF041463">
    <property type="entry name" value="GalB"/>
    <property type="match status" value="1"/>
</dbReference>
<feature type="domain" description="Glycoside hydrolase family 2 catalytic" evidence="6">
    <location>
        <begin position="368"/>
        <end position="526"/>
    </location>
</feature>
<dbReference type="PANTHER" id="PTHR42732:SF1">
    <property type="entry name" value="BETA-MANNOSIDASE"/>
    <property type="match status" value="1"/>
</dbReference>
<dbReference type="Pfam" id="PF16355">
    <property type="entry name" value="DUF4982"/>
    <property type="match status" value="1"/>
</dbReference>